<feature type="transmembrane region" description="Helical" evidence="1">
    <location>
        <begin position="115"/>
        <end position="136"/>
    </location>
</feature>
<evidence type="ECO:0008006" key="4">
    <source>
        <dbReference type="Google" id="ProtNLM"/>
    </source>
</evidence>
<feature type="transmembrane region" description="Helical" evidence="1">
    <location>
        <begin position="20"/>
        <end position="37"/>
    </location>
</feature>
<sequence>MQSLERSLARQQWRMDSAKVITVFALGTATAASVASWQELGRSGLNMATCLVLLCSLLLLFATYNADRLEEPDAHAIMITSRDLGWTDGAIRDEFLRRLYECVLVNEDYLREMYWFARAQVLTSVVSAVLSCIAMLGER</sequence>
<organism evidence="2 3">
    <name type="scientific">Promicromonospora alba</name>
    <dbReference type="NCBI Taxonomy" id="1616110"/>
    <lineage>
        <taxon>Bacteria</taxon>
        <taxon>Bacillati</taxon>
        <taxon>Actinomycetota</taxon>
        <taxon>Actinomycetes</taxon>
        <taxon>Micrococcales</taxon>
        <taxon>Promicromonosporaceae</taxon>
        <taxon>Promicromonospora</taxon>
    </lineage>
</organism>
<evidence type="ECO:0000256" key="1">
    <source>
        <dbReference type="SAM" id="Phobius"/>
    </source>
</evidence>
<keyword evidence="1" id="KW-0472">Membrane</keyword>
<gene>
    <name evidence="2" type="ORF">ACFO6V_07090</name>
</gene>
<evidence type="ECO:0000313" key="3">
    <source>
        <dbReference type="Proteomes" id="UP001596011"/>
    </source>
</evidence>
<proteinExistence type="predicted"/>
<comment type="caution">
    <text evidence="2">The sequence shown here is derived from an EMBL/GenBank/DDBJ whole genome shotgun (WGS) entry which is preliminary data.</text>
</comment>
<name>A0ABV9HEJ5_9MICO</name>
<keyword evidence="1" id="KW-1133">Transmembrane helix</keyword>
<dbReference type="EMBL" id="JBHSFI010000003">
    <property type="protein sequence ID" value="MFC4627990.1"/>
    <property type="molecule type" value="Genomic_DNA"/>
</dbReference>
<reference evidence="3" key="1">
    <citation type="journal article" date="2019" name="Int. J. Syst. Evol. Microbiol.">
        <title>The Global Catalogue of Microorganisms (GCM) 10K type strain sequencing project: providing services to taxonomists for standard genome sequencing and annotation.</title>
        <authorList>
            <consortium name="The Broad Institute Genomics Platform"/>
            <consortium name="The Broad Institute Genome Sequencing Center for Infectious Disease"/>
            <person name="Wu L."/>
            <person name="Ma J."/>
        </authorList>
    </citation>
    <scope>NUCLEOTIDE SEQUENCE [LARGE SCALE GENOMIC DNA]</scope>
    <source>
        <strain evidence="3">CCUG 42722</strain>
    </source>
</reference>
<evidence type="ECO:0000313" key="2">
    <source>
        <dbReference type="EMBL" id="MFC4627990.1"/>
    </source>
</evidence>
<accession>A0ABV9HEJ5</accession>
<keyword evidence="1" id="KW-0812">Transmembrane</keyword>
<dbReference type="RefSeq" id="WP_377133642.1">
    <property type="nucleotide sequence ID" value="NZ_JBHSFI010000003.1"/>
</dbReference>
<feature type="transmembrane region" description="Helical" evidence="1">
    <location>
        <begin position="44"/>
        <end position="64"/>
    </location>
</feature>
<protein>
    <recommendedName>
        <fullName evidence="4">SMODS and SLOG-associating 2TM effector domain-containing protein</fullName>
    </recommendedName>
</protein>
<dbReference type="Proteomes" id="UP001596011">
    <property type="component" value="Unassembled WGS sequence"/>
</dbReference>
<keyword evidence="3" id="KW-1185">Reference proteome</keyword>